<dbReference type="PROSITE" id="PS51257">
    <property type="entry name" value="PROKAR_LIPOPROTEIN"/>
    <property type="match status" value="1"/>
</dbReference>
<dbReference type="RefSeq" id="WP_149600232.1">
    <property type="nucleotide sequence ID" value="NZ_VTUU01000004.1"/>
</dbReference>
<name>A0A5B0VGT1_9GAMM</name>
<evidence type="ECO:0000313" key="2">
    <source>
        <dbReference type="Proteomes" id="UP000323161"/>
    </source>
</evidence>
<keyword evidence="2" id="KW-1185">Reference proteome</keyword>
<dbReference type="EMBL" id="VTUU01000004">
    <property type="protein sequence ID" value="KAA1173836.1"/>
    <property type="molecule type" value="Genomic_DNA"/>
</dbReference>
<reference evidence="1 2" key="1">
    <citation type="submission" date="2019-08" db="EMBL/GenBank/DDBJ databases">
        <title>Marinobacter ZYF650 sp. nov., a marine bacterium isolated from seawater of the Mariana trench.</title>
        <authorList>
            <person name="Ahmad W."/>
        </authorList>
    </citation>
    <scope>NUCLEOTIDE SEQUENCE [LARGE SCALE GENOMIC DNA]</scope>
    <source>
        <strain evidence="1 2">ZYF650</strain>
    </source>
</reference>
<comment type="caution">
    <text evidence="1">The sequence shown here is derived from an EMBL/GenBank/DDBJ whole genome shotgun (WGS) entry which is preliminary data.</text>
</comment>
<proteinExistence type="predicted"/>
<sequence length="177" mass="19319">MGRILITLLLAALVAGCANVSRFERGALVAFGEVLGDSPEPLYYLISIDLTKATDDHILEARLQLAPDTESIPLSQLGPEIVASYLPPFVPPTEWPEALRRRAEEDDGYSGGGFSIRFRDGILLSVGACSHCAAGRASPVIVSPDQLHYYPLPLTFDQITEVFGEPDRVYKVGEVRY</sequence>
<evidence type="ECO:0000313" key="1">
    <source>
        <dbReference type="EMBL" id="KAA1173836.1"/>
    </source>
</evidence>
<organism evidence="1 2">
    <name type="scientific">Marinobacter salinexigens</name>
    <dbReference type="NCBI Taxonomy" id="2919747"/>
    <lineage>
        <taxon>Bacteria</taxon>
        <taxon>Pseudomonadati</taxon>
        <taxon>Pseudomonadota</taxon>
        <taxon>Gammaproteobacteria</taxon>
        <taxon>Pseudomonadales</taxon>
        <taxon>Marinobacteraceae</taxon>
        <taxon>Marinobacter</taxon>
    </lineage>
</organism>
<dbReference type="Proteomes" id="UP000323161">
    <property type="component" value="Unassembled WGS sequence"/>
</dbReference>
<dbReference type="AlphaFoldDB" id="A0A5B0VGT1"/>
<protein>
    <recommendedName>
        <fullName evidence="3">Lipoprotein</fullName>
    </recommendedName>
</protein>
<gene>
    <name evidence="1" type="ORF">FWJ25_10480</name>
</gene>
<accession>A0A5B0VGT1</accession>
<evidence type="ECO:0008006" key="3">
    <source>
        <dbReference type="Google" id="ProtNLM"/>
    </source>
</evidence>